<reference evidence="8 9" key="1">
    <citation type="submission" date="2020-08" db="EMBL/GenBank/DDBJ databases">
        <title>Novel species isolated from subtropical streams in China.</title>
        <authorList>
            <person name="Lu H."/>
        </authorList>
    </citation>
    <scope>NUCLEOTIDE SEQUENCE [LARGE SCALE GENOMIC DNA]</scope>
    <source>
        <strain evidence="8 9">CCTCC AB 2015119</strain>
    </source>
</reference>
<dbReference type="InterPro" id="IPR000888">
    <property type="entry name" value="RmlC-like"/>
</dbReference>
<accession>A0ABR6XE49</accession>
<dbReference type="PANTHER" id="PTHR21047:SF2">
    <property type="entry name" value="THYMIDINE DIPHOSPHO-4-KETO-RHAMNOSE 3,5-EPIMERASE"/>
    <property type="match status" value="1"/>
</dbReference>
<dbReference type="InterPro" id="IPR011051">
    <property type="entry name" value="RmlC_Cupin_sf"/>
</dbReference>
<evidence type="ECO:0000256" key="4">
    <source>
        <dbReference type="ARBA" id="ARBA00019595"/>
    </source>
</evidence>
<comment type="caution">
    <text evidence="8">The sequence shown here is derived from an EMBL/GenBank/DDBJ whole genome shotgun (WGS) entry which is preliminary data.</text>
</comment>
<name>A0ABR6XE49_9BURK</name>
<dbReference type="InterPro" id="IPR014710">
    <property type="entry name" value="RmlC-like_jellyroll"/>
</dbReference>
<dbReference type="EC" id="5.1.3.13" evidence="3"/>
<evidence type="ECO:0000256" key="1">
    <source>
        <dbReference type="ARBA" id="ARBA00001298"/>
    </source>
</evidence>
<evidence type="ECO:0000313" key="8">
    <source>
        <dbReference type="EMBL" id="MBC3811157.1"/>
    </source>
</evidence>
<evidence type="ECO:0000256" key="5">
    <source>
        <dbReference type="ARBA" id="ARBA00029758"/>
    </source>
</evidence>
<comment type="catalytic activity">
    <reaction evidence="1">
        <text>dTDP-4-dehydro-6-deoxy-alpha-D-glucose = dTDP-4-dehydro-beta-L-rhamnose</text>
        <dbReference type="Rhea" id="RHEA:16969"/>
        <dbReference type="ChEBI" id="CHEBI:57649"/>
        <dbReference type="ChEBI" id="CHEBI:62830"/>
        <dbReference type="EC" id="5.1.3.13"/>
    </reaction>
</comment>
<evidence type="ECO:0000256" key="3">
    <source>
        <dbReference type="ARBA" id="ARBA00012098"/>
    </source>
</evidence>
<organism evidence="8 9">
    <name type="scientific">Undibacterium aquatile</name>
    <dbReference type="NCBI Taxonomy" id="1537398"/>
    <lineage>
        <taxon>Bacteria</taxon>
        <taxon>Pseudomonadati</taxon>
        <taxon>Pseudomonadota</taxon>
        <taxon>Betaproteobacteria</taxon>
        <taxon>Burkholderiales</taxon>
        <taxon>Oxalobacteraceae</taxon>
        <taxon>Undibacterium</taxon>
    </lineage>
</organism>
<dbReference type="PANTHER" id="PTHR21047">
    <property type="entry name" value="DTDP-6-DEOXY-D-GLUCOSE-3,5 EPIMERASE"/>
    <property type="match status" value="1"/>
</dbReference>
<comment type="function">
    <text evidence="2">Catalyzes the epimerization of the C3' and C5'positions of dTDP-6-deoxy-D-xylo-4-hexulose, forming dTDP-6-deoxy-L-lyxo-4-hexulose.</text>
</comment>
<dbReference type="EMBL" id="JACOFT010000002">
    <property type="protein sequence ID" value="MBC3811157.1"/>
    <property type="molecule type" value="Genomic_DNA"/>
</dbReference>
<dbReference type="RefSeq" id="WP_186883503.1">
    <property type="nucleotide sequence ID" value="NZ_JACOFT010000002.1"/>
</dbReference>
<evidence type="ECO:0000313" key="9">
    <source>
        <dbReference type="Proteomes" id="UP000637632"/>
    </source>
</evidence>
<evidence type="ECO:0000256" key="6">
    <source>
        <dbReference type="ARBA" id="ARBA00031424"/>
    </source>
</evidence>
<dbReference type="Proteomes" id="UP000637632">
    <property type="component" value="Unassembled WGS sequence"/>
</dbReference>
<evidence type="ECO:0000256" key="2">
    <source>
        <dbReference type="ARBA" id="ARBA00001997"/>
    </source>
</evidence>
<dbReference type="Pfam" id="PF00908">
    <property type="entry name" value="dTDP_sugar_isom"/>
    <property type="match status" value="1"/>
</dbReference>
<dbReference type="SUPFAM" id="SSF51182">
    <property type="entry name" value="RmlC-like cupins"/>
    <property type="match status" value="1"/>
</dbReference>
<keyword evidence="9" id="KW-1185">Reference proteome</keyword>
<sequence>MAQRFELLTTPIIGLSLLQRRPLADARGYFQRLFCAEELVEFGWTQGVAQVNHTQTLEKGSVRGLHLQLPPHAEMKLITCLQGAVWDVAVDLRKDSPTFLQWHAEVLSAENKRSFLIPQGFAHGFQTLTDHVEMLYCHSHAYQPTAEMGLNVFDERLAIGWPLPVTAMSDKDRQWLLLDDDFEGVSV</sequence>
<gene>
    <name evidence="8" type="ORF">H8K26_06850</name>
</gene>
<proteinExistence type="predicted"/>
<protein>
    <recommendedName>
        <fullName evidence="4">dTDP-4-dehydrorhamnose 3,5-epimerase</fullName>
        <ecNumber evidence="3">5.1.3.13</ecNumber>
    </recommendedName>
    <alternativeName>
        <fullName evidence="6">Thymidine diphospho-4-keto-rhamnose 3,5-epimerase</fullName>
    </alternativeName>
    <alternativeName>
        <fullName evidence="5">dTDP-4-keto-6-deoxyglucose 3,5-epimerase</fullName>
    </alternativeName>
    <alternativeName>
        <fullName evidence="7">dTDP-6-deoxy-D-xylo-4-hexulose 3,5-epimerase</fullName>
    </alternativeName>
</protein>
<dbReference type="CDD" id="cd00438">
    <property type="entry name" value="cupin_RmlC"/>
    <property type="match status" value="1"/>
</dbReference>
<dbReference type="Gene3D" id="2.60.120.10">
    <property type="entry name" value="Jelly Rolls"/>
    <property type="match status" value="1"/>
</dbReference>
<evidence type="ECO:0000256" key="7">
    <source>
        <dbReference type="ARBA" id="ARBA00033311"/>
    </source>
</evidence>